<gene>
    <name evidence="4" type="ORF">SAMN05421774_101417</name>
</gene>
<keyword evidence="1" id="KW-0560">Oxidoreductase</keyword>
<proteinExistence type="predicted"/>
<dbReference type="InterPro" id="IPR041854">
    <property type="entry name" value="BFD-like_2Fe2S-bd_dom_sf"/>
</dbReference>
<dbReference type="Proteomes" id="UP000186141">
    <property type="component" value="Unassembled WGS sequence"/>
</dbReference>
<evidence type="ECO:0000313" key="5">
    <source>
        <dbReference type="Proteomes" id="UP000186141"/>
    </source>
</evidence>
<dbReference type="Gene3D" id="1.10.10.1100">
    <property type="entry name" value="BFD-like [2Fe-2S]-binding domain"/>
    <property type="match status" value="1"/>
</dbReference>
<dbReference type="Pfam" id="PF07992">
    <property type="entry name" value="Pyr_redox_2"/>
    <property type="match status" value="1"/>
</dbReference>
<dbReference type="STRING" id="1086013.SAMN05421774_101417"/>
<dbReference type="RefSeq" id="WP_076528213.1">
    <property type="nucleotide sequence ID" value="NZ_BMEH01000001.1"/>
</dbReference>
<sequence length="464" mass="49002">MAADLPPVIVGAGPAGLGAAAALVEAGMRPIVLDEAARPGGQGTRRLAPGLAPAAHRLLGPTGARDTAWREAQEDRVLAACDWRPGTLVWGVFGTALHVVHQGRHETLPFDRLLIATGATDRCLAFPGWTLPGVFALGGAQVALKQHAALIGQRVVFAGASPLLYLAAVQYLRMGLRDLTVIDSTPMAAKLRAAPGMALTAPGTLLEGLGLMRELRAAGVRLVFGAQVARATGMDRLDGIEIHHADGRSERLECDALAFGQGLRPETQLAELAGAEFHFDPALRGWFPITDPDGRAGPHLWLAGDGAMTGGRSAAARSGRLAALSMLAAQPEGTRPLADNLLALRRSVRRLRRFQHHLATAFRWPQDQTARLPDETIVCRCERVTAGQIRQAITQVAGPADVNRVKAITRCGMGRCQGRYCGLTLQDLTAVTSGRPAAAVGRLRAQAPVRPIPIGSAEEEGMSP</sequence>
<evidence type="ECO:0000259" key="3">
    <source>
        <dbReference type="Pfam" id="PF07992"/>
    </source>
</evidence>
<dbReference type="InterPro" id="IPR023753">
    <property type="entry name" value="FAD/NAD-binding_dom"/>
</dbReference>
<dbReference type="InterPro" id="IPR036188">
    <property type="entry name" value="FAD/NAD-bd_sf"/>
</dbReference>
<reference evidence="4 5" key="1">
    <citation type="submission" date="2017-01" db="EMBL/GenBank/DDBJ databases">
        <authorList>
            <person name="Mah S.A."/>
            <person name="Swanson W.J."/>
            <person name="Moy G.W."/>
            <person name="Vacquier V.D."/>
        </authorList>
    </citation>
    <scope>NUCLEOTIDE SEQUENCE [LARGE SCALE GENOMIC DNA]</scope>
    <source>
        <strain evidence="4 5">DSM 26375</strain>
    </source>
</reference>
<evidence type="ECO:0000313" key="4">
    <source>
        <dbReference type="EMBL" id="SIS60697.1"/>
    </source>
</evidence>
<dbReference type="InterPro" id="IPR051691">
    <property type="entry name" value="Metab_Enz_Cyan_OpOx_G3PDH"/>
</dbReference>
<dbReference type="PANTHER" id="PTHR42949">
    <property type="entry name" value="ANAEROBIC GLYCEROL-3-PHOSPHATE DEHYDROGENASE SUBUNIT B"/>
    <property type="match status" value="1"/>
</dbReference>
<dbReference type="InterPro" id="IPR017224">
    <property type="entry name" value="Opine_Oxase_asu/HCN_bsu"/>
</dbReference>
<dbReference type="PRINTS" id="PR00368">
    <property type="entry name" value="FADPNR"/>
</dbReference>
<organism evidence="4 5">
    <name type="scientific">Gemmobacter megaterium</name>
    <dbReference type="NCBI Taxonomy" id="1086013"/>
    <lineage>
        <taxon>Bacteria</taxon>
        <taxon>Pseudomonadati</taxon>
        <taxon>Pseudomonadota</taxon>
        <taxon>Alphaproteobacteria</taxon>
        <taxon>Rhodobacterales</taxon>
        <taxon>Paracoccaceae</taxon>
        <taxon>Gemmobacter</taxon>
    </lineage>
</organism>
<evidence type="ECO:0000256" key="1">
    <source>
        <dbReference type="ARBA" id="ARBA00023002"/>
    </source>
</evidence>
<dbReference type="EMBL" id="FTOT01000001">
    <property type="protein sequence ID" value="SIS60697.1"/>
    <property type="molecule type" value="Genomic_DNA"/>
</dbReference>
<accession>A0A1N7KGK6</accession>
<evidence type="ECO:0000259" key="2">
    <source>
        <dbReference type="Pfam" id="PF04324"/>
    </source>
</evidence>
<dbReference type="CDD" id="cd19946">
    <property type="entry name" value="GlpA-like_Fer2_BFD-like"/>
    <property type="match status" value="1"/>
</dbReference>
<keyword evidence="5" id="KW-1185">Reference proteome</keyword>
<name>A0A1N7KGK6_9RHOB</name>
<protein>
    <submittedName>
        <fullName evidence="4">NADPH-dependent 2,4-dienoyl-CoA reductase, sulfur reductase</fullName>
    </submittedName>
</protein>
<dbReference type="Pfam" id="PF04324">
    <property type="entry name" value="Fer2_BFD"/>
    <property type="match status" value="1"/>
</dbReference>
<dbReference type="OrthoDB" id="9801699at2"/>
<dbReference type="InterPro" id="IPR007419">
    <property type="entry name" value="BFD-like_2Fe2S-bd_dom"/>
</dbReference>
<dbReference type="SUPFAM" id="SSF51905">
    <property type="entry name" value="FAD/NAD(P)-binding domain"/>
    <property type="match status" value="1"/>
</dbReference>
<dbReference type="PANTHER" id="PTHR42949:SF3">
    <property type="entry name" value="ANAEROBIC GLYCEROL-3-PHOSPHATE DEHYDROGENASE SUBUNIT B"/>
    <property type="match status" value="1"/>
</dbReference>
<dbReference type="AlphaFoldDB" id="A0A1N7KGK6"/>
<dbReference type="GO" id="GO:0016491">
    <property type="term" value="F:oxidoreductase activity"/>
    <property type="evidence" value="ECO:0007669"/>
    <property type="project" value="UniProtKB-KW"/>
</dbReference>
<dbReference type="Gene3D" id="3.50.50.60">
    <property type="entry name" value="FAD/NAD(P)-binding domain"/>
    <property type="match status" value="2"/>
</dbReference>
<feature type="domain" description="BFD-like [2Fe-2S]-binding" evidence="2">
    <location>
        <begin position="377"/>
        <end position="428"/>
    </location>
</feature>
<dbReference type="PIRSF" id="PIRSF037495">
    <property type="entry name" value="Opine_OX_OoxA/HcnB"/>
    <property type="match status" value="1"/>
</dbReference>
<feature type="domain" description="FAD/NAD(P)-binding" evidence="3">
    <location>
        <begin position="8"/>
        <end position="312"/>
    </location>
</feature>